<dbReference type="CDD" id="cd02980">
    <property type="entry name" value="TRX_Fd_family"/>
    <property type="match status" value="1"/>
</dbReference>
<dbReference type="PANTHER" id="PTHR47682">
    <property type="entry name" value="TETRATRICOPEPTIDE REPEAT (TPR)-CONTAINING PROTEIN"/>
    <property type="match status" value="1"/>
</dbReference>
<name>A0AAV6I788_9ERIC</name>
<evidence type="ECO:0000256" key="1">
    <source>
        <dbReference type="ARBA" id="ARBA00022737"/>
    </source>
</evidence>
<keyword evidence="6" id="KW-1185">Reference proteome</keyword>
<protein>
    <submittedName>
        <fullName evidence="5">Uncharacterized protein</fullName>
    </submittedName>
</protein>
<feature type="compositionally biased region" description="Low complexity" evidence="4">
    <location>
        <begin position="36"/>
        <end position="47"/>
    </location>
</feature>
<feature type="region of interest" description="Disordered" evidence="4">
    <location>
        <begin position="36"/>
        <end position="67"/>
    </location>
</feature>
<proteinExistence type="predicted"/>
<dbReference type="SUPFAM" id="SSF48452">
    <property type="entry name" value="TPR-like"/>
    <property type="match status" value="1"/>
</dbReference>
<gene>
    <name evidence="5" type="ORF">RHGRI_034602</name>
</gene>
<dbReference type="InterPro" id="IPR013105">
    <property type="entry name" value="TPR_2"/>
</dbReference>
<comment type="caution">
    <text evidence="5">The sequence shown here is derived from an EMBL/GenBank/DDBJ whole genome shotgun (WGS) entry which is preliminary data.</text>
</comment>
<feature type="repeat" description="TPR" evidence="3">
    <location>
        <begin position="223"/>
        <end position="256"/>
    </location>
</feature>
<keyword evidence="1" id="KW-0677">Repeat</keyword>
<dbReference type="SMART" id="SM00028">
    <property type="entry name" value="TPR"/>
    <property type="match status" value="2"/>
</dbReference>
<dbReference type="Pfam" id="PF07719">
    <property type="entry name" value="TPR_2"/>
    <property type="match status" value="1"/>
</dbReference>
<organism evidence="5 6">
    <name type="scientific">Rhododendron griersonianum</name>
    <dbReference type="NCBI Taxonomy" id="479676"/>
    <lineage>
        <taxon>Eukaryota</taxon>
        <taxon>Viridiplantae</taxon>
        <taxon>Streptophyta</taxon>
        <taxon>Embryophyta</taxon>
        <taxon>Tracheophyta</taxon>
        <taxon>Spermatophyta</taxon>
        <taxon>Magnoliopsida</taxon>
        <taxon>eudicotyledons</taxon>
        <taxon>Gunneridae</taxon>
        <taxon>Pentapetalae</taxon>
        <taxon>asterids</taxon>
        <taxon>Ericales</taxon>
        <taxon>Ericaceae</taxon>
        <taxon>Ericoideae</taxon>
        <taxon>Rhodoreae</taxon>
        <taxon>Rhododendron</taxon>
    </lineage>
</organism>
<evidence type="ECO:0000256" key="2">
    <source>
        <dbReference type="ARBA" id="ARBA00022803"/>
    </source>
</evidence>
<evidence type="ECO:0000313" key="6">
    <source>
        <dbReference type="Proteomes" id="UP000823749"/>
    </source>
</evidence>
<dbReference type="InterPro" id="IPR019734">
    <property type="entry name" value="TPR_rpt"/>
</dbReference>
<dbReference type="InterPro" id="IPR011990">
    <property type="entry name" value="TPR-like_helical_dom_sf"/>
</dbReference>
<evidence type="ECO:0000256" key="4">
    <source>
        <dbReference type="SAM" id="MobiDB-lite"/>
    </source>
</evidence>
<evidence type="ECO:0000256" key="3">
    <source>
        <dbReference type="PROSITE-ProRule" id="PRU00339"/>
    </source>
</evidence>
<evidence type="ECO:0000313" key="5">
    <source>
        <dbReference type="EMBL" id="KAG5522480.1"/>
    </source>
</evidence>
<sequence>MNGIVCVVNISQVLPSPFADPFSTRGDKKFTTKSTILFTPSSSSPSSKLKRRRSPTIPSLNQQATNSSITSTNEIRVCVNRTCRRQGSMETLKTLSGIAPPHVSVNSCGCLGRCGAGPNLVVLPQSTFFAHCGTPARAARVMLDSCGGDYDDWTNSLAALALRNRAEDLLANDPTHNNHEGHNGGLGVLSCIVFRSSARLVTGNLAEALEDAKEALTIAPKYPEAYICQGDALMAMEQFDAAERSYAMALELDPSIRRSKSFKYSYTGHEKQAASTVEGEVNQVRLTVFKVASMMARGVKFSLAVPLLASIYHGLKQISSYPTPSQCKAILLKHCVYDLATISTPYLPSPHSHPGVRMVRLAGEKMAKHFIAVAARNLLRNVDPSQILSLSLACLKGMSYSWWTT</sequence>
<accession>A0AAV6I788</accession>
<dbReference type="InterPro" id="IPR036249">
    <property type="entry name" value="Thioredoxin-like_sf"/>
</dbReference>
<dbReference type="AlphaFoldDB" id="A0AAV6I788"/>
<dbReference type="SUPFAM" id="SSF52833">
    <property type="entry name" value="Thioredoxin-like"/>
    <property type="match status" value="1"/>
</dbReference>
<dbReference type="Proteomes" id="UP000823749">
    <property type="component" value="Chromosome 12"/>
</dbReference>
<dbReference type="PANTHER" id="PTHR47682:SF1">
    <property type="entry name" value="TETRATRICOPEPTIDE REPEAT (TPR)-CONTAINING PROTEIN"/>
    <property type="match status" value="1"/>
</dbReference>
<dbReference type="Gene3D" id="1.25.40.10">
    <property type="entry name" value="Tetratricopeptide repeat domain"/>
    <property type="match status" value="1"/>
</dbReference>
<dbReference type="Gene3D" id="3.40.30.10">
    <property type="entry name" value="Glutaredoxin"/>
    <property type="match status" value="1"/>
</dbReference>
<reference evidence="5" key="1">
    <citation type="submission" date="2020-08" db="EMBL/GenBank/DDBJ databases">
        <title>Plant Genome Project.</title>
        <authorList>
            <person name="Zhang R.-G."/>
        </authorList>
    </citation>
    <scope>NUCLEOTIDE SEQUENCE</scope>
    <source>
        <strain evidence="5">WSP0</strain>
        <tissue evidence="5">Leaf</tissue>
    </source>
</reference>
<dbReference type="EMBL" id="JACTNZ010000012">
    <property type="protein sequence ID" value="KAG5522480.1"/>
    <property type="molecule type" value="Genomic_DNA"/>
</dbReference>
<keyword evidence="2 3" id="KW-0802">TPR repeat</keyword>
<feature type="compositionally biased region" description="Polar residues" evidence="4">
    <location>
        <begin position="57"/>
        <end position="67"/>
    </location>
</feature>
<dbReference type="PROSITE" id="PS50005">
    <property type="entry name" value="TPR"/>
    <property type="match status" value="1"/>
</dbReference>